<dbReference type="EMBL" id="CP039375">
    <property type="protein sequence ID" value="QCD66940.1"/>
    <property type="molecule type" value="Genomic_DNA"/>
</dbReference>
<evidence type="ECO:0000313" key="2">
    <source>
        <dbReference type="EMBL" id="QCD66940.1"/>
    </source>
</evidence>
<feature type="region of interest" description="Disordered" evidence="1">
    <location>
        <begin position="146"/>
        <end position="166"/>
    </location>
</feature>
<sequence>MRRRSFVRASVFGLAGVGSLAGCSGSTSTPPRESDVFDELRVSSGTLEVPLIEEPVVESRADVEASLDIAASGLSVVGTARGQKGGGRGGGATGRGTGGYATAPHGHHGRAIYHGDDDDDEWRDDHRDEIEQYQAAHQRVGLAYLGSDDRYSDDPPGPGPVDWDETWSDPSKQTLTYGNVRPGWFRVGSKLEAERGTHDFGWEAIDFEVTEEGAGYQIENPWKVSPRL</sequence>
<name>A0A4D6KFF2_9EURY</name>
<protein>
    <submittedName>
        <fullName evidence="2">Uncharacterized protein</fullName>
    </submittedName>
</protein>
<dbReference type="KEGG" id="halz:E5139_15280"/>
<accession>A0A4D6KFF2</accession>
<reference evidence="2 3" key="1">
    <citation type="submission" date="2019-04" db="EMBL/GenBank/DDBJ databases">
        <title>Complete genome sequence of Arthrobacter sp. ZXY-2 associated with effective atrazine degradation and salt adaptation.</title>
        <authorList>
            <person name="Zhao X."/>
        </authorList>
    </citation>
    <scope>NUCLEOTIDE SEQUENCE [LARGE SCALE GENOMIC DNA]</scope>
    <source>
        <strain evidence="3">ZP60</strain>
    </source>
</reference>
<dbReference type="Proteomes" id="UP000297053">
    <property type="component" value="Chromosome"/>
</dbReference>
<dbReference type="GeneID" id="42180331"/>
<organism evidence="2 3">
    <name type="scientific">Halomicrobium mukohataei</name>
    <dbReference type="NCBI Taxonomy" id="57705"/>
    <lineage>
        <taxon>Archaea</taxon>
        <taxon>Methanobacteriati</taxon>
        <taxon>Methanobacteriota</taxon>
        <taxon>Stenosarchaea group</taxon>
        <taxon>Halobacteria</taxon>
        <taxon>Halobacteriales</taxon>
        <taxon>Haloarculaceae</taxon>
        <taxon>Halomicrobium</taxon>
    </lineage>
</organism>
<dbReference type="OMA" id="VTINMIG"/>
<evidence type="ECO:0000256" key="1">
    <source>
        <dbReference type="SAM" id="MobiDB-lite"/>
    </source>
</evidence>
<evidence type="ECO:0000313" key="3">
    <source>
        <dbReference type="Proteomes" id="UP000297053"/>
    </source>
</evidence>
<dbReference type="PROSITE" id="PS51257">
    <property type="entry name" value="PROKAR_LIPOPROTEIN"/>
    <property type="match status" value="1"/>
</dbReference>
<dbReference type="RefSeq" id="WP_015763383.1">
    <property type="nucleotide sequence ID" value="NZ_CP039375.1"/>
</dbReference>
<dbReference type="AlphaFoldDB" id="A0A4D6KFF2"/>
<proteinExistence type="predicted"/>
<reference evidence="2 3" key="2">
    <citation type="submission" date="2019-04" db="EMBL/GenBank/DDBJ databases">
        <authorList>
            <person name="Yang S."/>
            <person name="Wei W."/>
        </authorList>
    </citation>
    <scope>NUCLEOTIDE SEQUENCE [LARGE SCALE GENOMIC DNA]</scope>
    <source>
        <strain evidence="3">ZP60</strain>
    </source>
</reference>
<gene>
    <name evidence="2" type="ORF">E5139_15280</name>
</gene>